<keyword evidence="3" id="KW-1185">Reference proteome</keyword>
<evidence type="ECO:0000313" key="3">
    <source>
        <dbReference type="Proteomes" id="UP000000925"/>
    </source>
</evidence>
<proteinExistence type="predicted"/>
<dbReference type="OrthoDB" id="7801681at2"/>
<dbReference type="EMBL" id="CP001998">
    <property type="protein sequence ID" value="ADE55385.1"/>
    <property type="molecule type" value="Genomic_DNA"/>
</dbReference>
<organism evidence="2 3">
    <name type="scientific">Coraliomargarita akajimensis (strain DSM 45221 / IAM 15411 / JCM 23193 / KCTC 12865 / 04OKA010-24)</name>
    <dbReference type="NCBI Taxonomy" id="583355"/>
    <lineage>
        <taxon>Bacteria</taxon>
        <taxon>Pseudomonadati</taxon>
        <taxon>Verrucomicrobiota</taxon>
        <taxon>Opitutia</taxon>
        <taxon>Puniceicoccales</taxon>
        <taxon>Coraliomargaritaceae</taxon>
        <taxon>Coraliomargarita</taxon>
    </lineage>
</organism>
<dbReference type="Proteomes" id="UP000000925">
    <property type="component" value="Chromosome"/>
</dbReference>
<feature type="chain" id="PRO_5003071602" evidence="1">
    <location>
        <begin position="25"/>
        <end position="328"/>
    </location>
</feature>
<reference evidence="2 3" key="1">
    <citation type="journal article" date="2010" name="Stand. Genomic Sci.">
        <title>Complete genome sequence of Coraliomargarita akajimensis type strain (04OKA010-24).</title>
        <authorList>
            <person name="Mavromatis K."/>
            <person name="Abt B."/>
            <person name="Brambilla E."/>
            <person name="Lapidus A."/>
            <person name="Copeland A."/>
            <person name="Deshpande S."/>
            <person name="Nolan M."/>
            <person name="Lucas S."/>
            <person name="Tice H."/>
            <person name="Cheng J.F."/>
            <person name="Han C."/>
            <person name="Detter J.C."/>
            <person name="Woyke T."/>
            <person name="Goodwin L."/>
            <person name="Pitluck S."/>
            <person name="Held B."/>
            <person name="Brettin T."/>
            <person name="Tapia R."/>
            <person name="Ivanova N."/>
            <person name="Mikhailova N."/>
            <person name="Pati A."/>
            <person name="Liolios K."/>
            <person name="Chen A."/>
            <person name="Palaniappan K."/>
            <person name="Land M."/>
            <person name="Hauser L."/>
            <person name="Chang Y.J."/>
            <person name="Jeffries C.D."/>
            <person name="Rohde M."/>
            <person name="Goker M."/>
            <person name="Bristow J."/>
            <person name="Eisen J.A."/>
            <person name="Markowitz V."/>
            <person name="Hugenholtz P."/>
            <person name="Klenk H.P."/>
            <person name="Kyrpides N.C."/>
        </authorList>
    </citation>
    <scope>NUCLEOTIDE SEQUENCE [LARGE SCALE GENOMIC DNA]</scope>
    <source>
        <strain evidence="3">DSM 45221 / IAM 15411 / JCM 23193 / KCTC 12865</strain>
    </source>
</reference>
<gene>
    <name evidence="2" type="ordered locus">Caka_2369</name>
</gene>
<protein>
    <submittedName>
        <fullName evidence="2">Uncharacterized protein</fullName>
    </submittedName>
</protein>
<accession>D5EMZ5</accession>
<dbReference type="RefSeq" id="WP_013044107.1">
    <property type="nucleotide sequence ID" value="NC_014008.1"/>
</dbReference>
<evidence type="ECO:0000256" key="1">
    <source>
        <dbReference type="SAM" id="SignalP"/>
    </source>
</evidence>
<dbReference type="KEGG" id="caa:Caka_2369"/>
<keyword evidence="1" id="KW-0732">Signal</keyword>
<feature type="signal peptide" evidence="1">
    <location>
        <begin position="1"/>
        <end position="24"/>
    </location>
</feature>
<dbReference type="AlphaFoldDB" id="D5EMZ5"/>
<evidence type="ECO:0000313" key="2">
    <source>
        <dbReference type="EMBL" id="ADE55385.1"/>
    </source>
</evidence>
<name>D5EMZ5_CORAD</name>
<dbReference type="HOGENOM" id="CLU_846529_0_0_0"/>
<sequence>MKRTPVKTIFAASVLGLAVSSASAVTTEVVGYTSTTLPGGAGSIFAPSFINANAFQGSITGTTPGAESVLSLAGLSASAYDAGEIFPAYYLEVLDDTNGADGLDTEGLVLDVVSNGTGSVTVVGDVSALGLQGDEQVAIRKHLTLGQLFDGATGLLQFTDVVSIYNGSGAGTLDSYVPDGAGGWLDLSDFVTVGTDAVIYPGTGIVLNNVQDVTIVASGTVKETPTQVPLYAGTVNLIGVMKPVSSFDLLSDGALDDALLQFTDVVTTYSVGTLQATQSAVSDGAGGLLDVADFVTPVDLVVDGTADAVVVNAAANSVYKATGTVIPQ</sequence>